<dbReference type="Proteomes" id="UP001302745">
    <property type="component" value="Unassembled WGS sequence"/>
</dbReference>
<dbReference type="SUPFAM" id="SSF49785">
    <property type="entry name" value="Galactose-binding domain-like"/>
    <property type="match status" value="1"/>
</dbReference>
<dbReference type="InterPro" id="IPR008979">
    <property type="entry name" value="Galactose-bd-like_sf"/>
</dbReference>
<dbReference type="CDD" id="cd02947">
    <property type="entry name" value="TRX_family"/>
    <property type="match status" value="1"/>
</dbReference>
<dbReference type="PROSITE" id="PS51532">
    <property type="entry name" value="PITH"/>
    <property type="match status" value="1"/>
</dbReference>
<name>A0AAN6VU93_9PEZI</name>
<dbReference type="PRINTS" id="PR00421">
    <property type="entry name" value="THIOREDOXIN"/>
</dbReference>
<evidence type="ECO:0000256" key="1">
    <source>
        <dbReference type="ARBA" id="ARBA00008987"/>
    </source>
</evidence>
<evidence type="ECO:0000256" key="2">
    <source>
        <dbReference type="ARBA" id="ARBA00023157"/>
    </source>
</evidence>
<dbReference type="NCBIfam" id="TIGR01068">
    <property type="entry name" value="thioredoxin"/>
    <property type="match status" value="1"/>
</dbReference>
<evidence type="ECO:0000259" key="5">
    <source>
        <dbReference type="PROSITE" id="PS51532"/>
    </source>
</evidence>
<evidence type="ECO:0000313" key="7">
    <source>
        <dbReference type="Proteomes" id="UP001302745"/>
    </source>
</evidence>
<dbReference type="InterPro" id="IPR017937">
    <property type="entry name" value="Thioredoxin_CS"/>
</dbReference>
<dbReference type="InterPro" id="IPR037047">
    <property type="entry name" value="PITH_dom_sf"/>
</dbReference>
<proteinExistence type="inferred from homology"/>
<comment type="caution">
    <text evidence="6">The sequence shown here is derived from an EMBL/GenBank/DDBJ whole genome shotgun (WGS) entry which is preliminary data.</text>
</comment>
<keyword evidence="7" id="KW-1185">Reference proteome</keyword>
<dbReference type="InterPro" id="IPR010400">
    <property type="entry name" value="PITH_dom"/>
</dbReference>
<dbReference type="EMBL" id="MU856845">
    <property type="protein sequence ID" value="KAK4157877.1"/>
    <property type="molecule type" value="Genomic_DNA"/>
</dbReference>
<dbReference type="PROSITE" id="PS51352">
    <property type="entry name" value="THIOREDOXIN_2"/>
    <property type="match status" value="1"/>
</dbReference>
<dbReference type="PANTHER" id="PTHR46115">
    <property type="entry name" value="THIOREDOXIN-LIKE PROTEIN 1"/>
    <property type="match status" value="1"/>
</dbReference>
<dbReference type="AlphaFoldDB" id="A0AAN6VU93"/>
<dbReference type="PROSITE" id="PS00194">
    <property type="entry name" value="THIOREDOXIN_1"/>
    <property type="match status" value="1"/>
</dbReference>
<feature type="domain" description="PITH" evidence="5">
    <location>
        <begin position="136"/>
        <end position="332"/>
    </location>
</feature>
<dbReference type="Pfam" id="PF06201">
    <property type="entry name" value="PITH"/>
    <property type="match status" value="1"/>
</dbReference>
<dbReference type="InterPro" id="IPR036249">
    <property type="entry name" value="Thioredoxin-like_sf"/>
</dbReference>
<dbReference type="GO" id="GO:0015035">
    <property type="term" value="F:protein-disulfide reductase activity"/>
    <property type="evidence" value="ECO:0007669"/>
    <property type="project" value="InterPro"/>
</dbReference>
<dbReference type="Gene3D" id="3.40.30.10">
    <property type="entry name" value="Glutaredoxin"/>
    <property type="match status" value="1"/>
</dbReference>
<dbReference type="SUPFAM" id="SSF52833">
    <property type="entry name" value="Thioredoxin-like"/>
    <property type="match status" value="1"/>
</dbReference>
<feature type="domain" description="Thioredoxin" evidence="4">
    <location>
        <begin position="1"/>
        <end position="109"/>
    </location>
</feature>
<protein>
    <submittedName>
        <fullName evidence="6">PITH domain-containing protein</fullName>
    </submittedName>
</protein>
<evidence type="ECO:0000256" key="3">
    <source>
        <dbReference type="SAM" id="MobiDB-lite"/>
    </source>
</evidence>
<dbReference type="InterPro" id="IPR005746">
    <property type="entry name" value="Thioredoxin"/>
</dbReference>
<dbReference type="Gene3D" id="2.60.120.470">
    <property type="entry name" value="PITH domain"/>
    <property type="match status" value="1"/>
</dbReference>
<evidence type="ECO:0000259" key="4">
    <source>
        <dbReference type="PROSITE" id="PS51352"/>
    </source>
</evidence>
<reference evidence="6" key="2">
    <citation type="submission" date="2023-05" db="EMBL/GenBank/DDBJ databases">
        <authorList>
            <consortium name="Lawrence Berkeley National Laboratory"/>
            <person name="Steindorff A."/>
            <person name="Hensen N."/>
            <person name="Bonometti L."/>
            <person name="Westerberg I."/>
            <person name="Brannstrom I.O."/>
            <person name="Guillou S."/>
            <person name="Cros-Aarteil S."/>
            <person name="Calhoun S."/>
            <person name="Haridas S."/>
            <person name="Kuo A."/>
            <person name="Mondo S."/>
            <person name="Pangilinan J."/>
            <person name="Riley R."/>
            <person name="Labutti K."/>
            <person name="Andreopoulos B."/>
            <person name="Lipzen A."/>
            <person name="Chen C."/>
            <person name="Yanf M."/>
            <person name="Daum C."/>
            <person name="Ng V."/>
            <person name="Clum A."/>
            <person name="Ohm R."/>
            <person name="Martin F."/>
            <person name="Silar P."/>
            <person name="Natvig D."/>
            <person name="Lalanne C."/>
            <person name="Gautier V."/>
            <person name="Ament-Velasquez S.L."/>
            <person name="Kruys A."/>
            <person name="Hutchinson M.I."/>
            <person name="Powell A.J."/>
            <person name="Barry K."/>
            <person name="Miller A.N."/>
            <person name="Grigoriev I.V."/>
            <person name="Debuchy R."/>
            <person name="Gladieux P."/>
            <person name="Thoren M.H."/>
            <person name="Johannesson H."/>
        </authorList>
    </citation>
    <scope>NUCLEOTIDE SEQUENCE</scope>
    <source>
        <strain evidence="6">CBS 538.74</strain>
    </source>
</reference>
<feature type="region of interest" description="Disordered" evidence="3">
    <location>
        <begin position="112"/>
        <end position="141"/>
    </location>
</feature>
<keyword evidence="2" id="KW-1015">Disulfide bond</keyword>
<organism evidence="6 7">
    <name type="scientific">Chaetomidium leptoderma</name>
    <dbReference type="NCBI Taxonomy" id="669021"/>
    <lineage>
        <taxon>Eukaryota</taxon>
        <taxon>Fungi</taxon>
        <taxon>Dikarya</taxon>
        <taxon>Ascomycota</taxon>
        <taxon>Pezizomycotina</taxon>
        <taxon>Sordariomycetes</taxon>
        <taxon>Sordariomycetidae</taxon>
        <taxon>Sordariales</taxon>
        <taxon>Chaetomiaceae</taxon>
        <taxon>Chaetomidium</taxon>
    </lineage>
</organism>
<sequence length="334" mass="36450">MSKTVNISSPSQFSEVLQGSKLVVADFYADWCGPCQQVAPVFEQLSHALSRPKLVSFVKVNTDQQKEVAQAYRVTSLPTFIIFRNGKVAERVQGADPMKLQAVVKKLSDEVENMGNSGGEASGSGSGSGSNGGSWRGAELPRGYTDVTDQVELRYCELLNVDPDTGGVRVLFDTAKPGALSGGKGTAKDWVESDTDEQMLLFIPLQSMVKLHTLQITSLPPSDDDEDGDEDVPMRPRTIKLFTNKPHNLGFDEAEDLSATQEFELSDEDWSAEGTANIPLRFVKFQNITSLVLFVANGDGDGEKTRLDRLRLIGETGEKREMGKLEKIGDEPGE</sequence>
<dbReference type="InterPro" id="IPR013766">
    <property type="entry name" value="Thioredoxin_domain"/>
</dbReference>
<gene>
    <name evidence="6" type="ORF">C8A00DRAFT_29262</name>
</gene>
<dbReference type="GO" id="GO:0005737">
    <property type="term" value="C:cytoplasm"/>
    <property type="evidence" value="ECO:0007669"/>
    <property type="project" value="UniProtKB-ARBA"/>
</dbReference>
<reference evidence="6" key="1">
    <citation type="journal article" date="2023" name="Mol. Phylogenet. Evol.">
        <title>Genome-scale phylogeny and comparative genomics of the fungal order Sordariales.</title>
        <authorList>
            <person name="Hensen N."/>
            <person name="Bonometti L."/>
            <person name="Westerberg I."/>
            <person name="Brannstrom I.O."/>
            <person name="Guillou S."/>
            <person name="Cros-Aarteil S."/>
            <person name="Calhoun S."/>
            <person name="Haridas S."/>
            <person name="Kuo A."/>
            <person name="Mondo S."/>
            <person name="Pangilinan J."/>
            <person name="Riley R."/>
            <person name="LaButti K."/>
            <person name="Andreopoulos B."/>
            <person name="Lipzen A."/>
            <person name="Chen C."/>
            <person name="Yan M."/>
            <person name="Daum C."/>
            <person name="Ng V."/>
            <person name="Clum A."/>
            <person name="Steindorff A."/>
            <person name="Ohm R.A."/>
            <person name="Martin F."/>
            <person name="Silar P."/>
            <person name="Natvig D.O."/>
            <person name="Lalanne C."/>
            <person name="Gautier V."/>
            <person name="Ament-Velasquez S.L."/>
            <person name="Kruys A."/>
            <person name="Hutchinson M.I."/>
            <person name="Powell A.J."/>
            <person name="Barry K."/>
            <person name="Miller A.N."/>
            <person name="Grigoriev I.V."/>
            <person name="Debuchy R."/>
            <person name="Gladieux P."/>
            <person name="Hiltunen Thoren M."/>
            <person name="Johannesson H."/>
        </authorList>
    </citation>
    <scope>NUCLEOTIDE SEQUENCE</scope>
    <source>
        <strain evidence="6">CBS 538.74</strain>
    </source>
</reference>
<evidence type="ECO:0000313" key="6">
    <source>
        <dbReference type="EMBL" id="KAK4157877.1"/>
    </source>
</evidence>
<comment type="similarity">
    <text evidence="1">Belongs to the thioredoxin family.</text>
</comment>
<dbReference type="Pfam" id="PF00085">
    <property type="entry name" value="Thioredoxin"/>
    <property type="match status" value="1"/>
</dbReference>
<feature type="compositionally biased region" description="Gly residues" evidence="3">
    <location>
        <begin position="116"/>
        <end position="135"/>
    </location>
</feature>
<accession>A0AAN6VU93</accession>